<keyword evidence="3" id="KW-0328">Glycosyltransferase</keyword>
<evidence type="ECO:0000256" key="2">
    <source>
        <dbReference type="ARBA" id="ARBA00022475"/>
    </source>
</evidence>
<reference evidence="11 12" key="1">
    <citation type="submission" date="2018-06" db="EMBL/GenBank/DDBJ databases">
        <title>Streptacidiphilus pinicola sp. nov., isolated from pine grove soil.</title>
        <authorList>
            <person name="Roh S.G."/>
            <person name="Park S."/>
            <person name="Kim M.-K."/>
            <person name="Yun B.-R."/>
            <person name="Park J."/>
            <person name="Kim M.J."/>
            <person name="Kim Y.S."/>
            <person name="Kim S.B."/>
        </authorList>
    </citation>
    <scope>NUCLEOTIDE SEQUENCE [LARGE SCALE GENOMIC DNA]</scope>
    <source>
        <strain evidence="11 12">MMS16-CNU450</strain>
    </source>
</reference>
<dbReference type="Pfam" id="PF13231">
    <property type="entry name" value="PMT_2"/>
    <property type="match status" value="1"/>
</dbReference>
<accession>A0A2X0IBZ9</accession>
<feature type="transmembrane region" description="Helical" evidence="9">
    <location>
        <begin position="152"/>
        <end position="170"/>
    </location>
</feature>
<feature type="transmembrane region" description="Helical" evidence="9">
    <location>
        <begin position="28"/>
        <end position="49"/>
    </location>
</feature>
<dbReference type="RefSeq" id="WP_111506133.1">
    <property type="nucleotide sequence ID" value="NZ_QKYN01000127.1"/>
</dbReference>
<dbReference type="GO" id="GO:0005886">
    <property type="term" value="C:plasma membrane"/>
    <property type="evidence" value="ECO:0007669"/>
    <property type="project" value="UniProtKB-SubCell"/>
</dbReference>
<dbReference type="GO" id="GO:0016763">
    <property type="term" value="F:pentosyltransferase activity"/>
    <property type="evidence" value="ECO:0007669"/>
    <property type="project" value="TreeGrafter"/>
</dbReference>
<dbReference type="AlphaFoldDB" id="A0A2X0IBZ9"/>
<keyword evidence="6 9" id="KW-1133">Transmembrane helix</keyword>
<feature type="transmembrane region" description="Helical" evidence="9">
    <location>
        <begin position="330"/>
        <end position="349"/>
    </location>
</feature>
<organism evidence="11 12">
    <name type="scientific">Streptacidiphilus pinicola</name>
    <dbReference type="NCBI Taxonomy" id="2219663"/>
    <lineage>
        <taxon>Bacteria</taxon>
        <taxon>Bacillati</taxon>
        <taxon>Actinomycetota</taxon>
        <taxon>Actinomycetes</taxon>
        <taxon>Kitasatosporales</taxon>
        <taxon>Streptomycetaceae</taxon>
        <taxon>Streptacidiphilus</taxon>
    </lineage>
</organism>
<keyword evidence="7 9" id="KW-0472">Membrane</keyword>
<protein>
    <recommendedName>
        <fullName evidence="10">Glycosyltransferase RgtA/B/C/D-like domain-containing protein</fullName>
    </recommendedName>
</protein>
<feature type="region of interest" description="Disordered" evidence="8">
    <location>
        <begin position="1"/>
        <end position="20"/>
    </location>
</feature>
<evidence type="ECO:0000259" key="10">
    <source>
        <dbReference type="Pfam" id="PF13231"/>
    </source>
</evidence>
<evidence type="ECO:0000313" key="11">
    <source>
        <dbReference type="EMBL" id="RAG82037.1"/>
    </source>
</evidence>
<evidence type="ECO:0000256" key="4">
    <source>
        <dbReference type="ARBA" id="ARBA00022679"/>
    </source>
</evidence>
<feature type="transmembrane region" description="Helical" evidence="9">
    <location>
        <begin position="182"/>
        <end position="211"/>
    </location>
</feature>
<keyword evidence="4" id="KW-0808">Transferase</keyword>
<keyword evidence="12" id="KW-1185">Reference proteome</keyword>
<evidence type="ECO:0000256" key="9">
    <source>
        <dbReference type="SAM" id="Phobius"/>
    </source>
</evidence>
<evidence type="ECO:0000256" key="6">
    <source>
        <dbReference type="ARBA" id="ARBA00022989"/>
    </source>
</evidence>
<dbReference type="InterPro" id="IPR038731">
    <property type="entry name" value="RgtA/B/C-like"/>
</dbReference>
<evidence type="ECO:0000256" key="7">
    <source>
        <dbReference type="ARBA" id="ARBA00023136"/>
    </source>
</evidence>
<feature type="transmembrane region" description="Helical" evidence="9">
    <location>
        <begin position="361"/>
        <end position="382"/>
    </location>
</feature>
<comment type="subcellular location">
    <subcellularLocation>
        <location evidence="1">Cell membrane</location>
        <topology evidence="1">Multi-pass membrane protein</topology>
    </subcellularLocation>
</comment>
<keyword evidence="5 9" id="KW-0812">Transmembrane</keyword>
<name>A0A2X0IBZ9_9ACTN</name>
<dbReference type="EMBL" id="QKYN01000127">
    <property type="protein sequence ID" value="RAG82037.1"/>
    <property type="molecule type" value="Genomic_DNA"/>
</dbReference>
<comment type="caution">
    <text evidence="11">The sequence shown here is derived from an EMBL/GenBank/DDBJ whole genome shotgun (WGS) entry which is preliminary data.</text>
</comment>
<feature type="transmembrane region" description="Helical" evidence="9">
    <location>
        <begin position="263"/>
        <end position="288"/>
    </location>
</feature>
<evidence type="ECO:0000256" key="5">
    <source>
        <dbReference type="ARBA" id="ARBA00022692"/>
    </source>
</evidence>
<gene>
    <name evidence="11" type="ORF">DN069_29525</name>
</gene>
<dbReference type="OrthoDB" id="5318634at2"/>
<proteinExistence type="predicted"/>
<sequence>MTQQVEAGSIATGGTRPGSAATAGARRLATVPVWVWPAALTLVLTLWQIGRPQLWRDENATWSGVSRSFGELLHLLGNVDASTGAYYLVLHTWTQAFGLSAVAMRVPSALFMTVAAGAVACVGRRLFGGAAGLSAGVLFALLPTVSRYGQEARAYALVVMAAALATLLLLRALERPGVTRWALYGVAAALTGAAHLVALTALLGHAAAVLLHVRRTRSWKPAVGFGVTVACVAAALSPLLLLSHAQVGRQLYWVHHPDLTRPWSTFGGLAQALVGSTAGAVVLALFVLAGLCVVRGRGPAPAVAAAGAVLPILAVVVVSEFGTSYFLARYLLFTLPCWAVLAGAGLAEIGRRAARPLPALAGRRGVALVAACGLALTGAVTLHDQHELRGFRAHEWISYPLRPLDTYFSYQGAANTILAHARPGDGLVYVAYWGDMIDLGVDYYLGSHESSLDQFFMARTPQANGTYRPTYCKNPATCVTGAPDRVWLVRQTSGFTHPGVPFDAQLAVLKQQYRVVHTYRLSRVDVTLLQR</sequence>
<dbReference type="GO" id="GO:0010041">
    <property type="term" value="P:response to iron(III) ion"/>
    <property type="evidence" value="ECO:0007669"/>
    <property type="project" value="TreeGrafter"/>
</dbReference>
<evidence type="ECO:0000256" key="1">
    <source>
        <dbReference type="ARBA" id="ARBA00004651"/>
    </source>
</evidence>
<dbReference type="GO" id="GO:0009103">
    <property type="term" value="P:lipopolysaccharide biosynthetic process"/>
    <property type="evidence" value="ECO:0007669"/>
    <property type="project" value="UniProtKB-ARBA"/>
</dbReference>
<feature type="transmembrane region" description="Helical" evidence="9">
    <location>
        <begin position="223"/>
        <end position="243"/>
    </location>
</feature>
<evidence type="ECO:0000313" key="12">
    <source>
        <dbReference type="Proteomes" id="UP000248889"/>
    </source>
</evidence>
<dbReference type="PANTHER" id="PTHR33908:SF3">
    <property type="entry name" value="UNDECAPRENYL PHOSPHATE-ALPHA-4-AMINO-4-DEOXY-L-ARABINOSE ARABINOSYL TRANSFERASE"/>
    <property type="match status" value="1"/>
</dbReference>
<evidence type="ECO:0000256" key="3">
    <source>
        <dbReference type="ARBA" id="ARBA00022676"/>
    </source>
</evidence>
<feature type="transmembrane region" description="Helical" evidence="9">
    <location>
        <begin position="102"/>
        <end position="120"/>
    </location>
</feature>
<dbReference type="Proteomes" id="UP000248889">
    <property type="component" value="Unassembled WGS sequence"/>
</dbReference>
<dbReference type="PANTHER" id="PTHR33908">
    <property type="entry name" value="MANNOSYLTRANSFERASE YKCB-RELATED"/>
    <property type="match status" value="1"/>
</dbReference>
<dbReference type="InterPro" id="IPR050297">
    <property type="entry name" value="LipidA_mod_glycosyltrf_83"/>
</dbReference>
<evidence type="ECO:0000256" key="8">
    <source>
        <dbReference type="SAM" id="MobiDB-lite"/>
    </source>
</evidence>
<feature type="transmembrane region" description="Helical" evidence="9">
    <location>
        <begin position="300"/>
        <end position="318"/>
    </location>
</feature>
<feature type="domain" description="Glycosyltransferase RgtA/B/C/D-like" evidence="10">
    <location>
        <begin position="90"/>
        <end position="239"/>
    </location>
</feature>
<keyword evidence="2" id="KW-1003">Cell membrane</keyword>